<feature type="transmembrane region" description="Helical" evidence="1">
    <location>
        <begin position="57"/>
        <end position="78"/>
    </location>
</feature>
<protein>
    <submittedName>
        <fullName evidence="3">Protein detoxification 16</fullName>
    </submittedName>
</protein>
<organism evidence="3 4">
    <name type="scientific">Vitis vinifera</name>
    <name type="common">Grape</name>
    <dbReference type="NCBI Taxonomy" id="29760"/>
    <lineage>
        <taxon>Eukaryota</taxon>
        <taxon>Viridiplantae</taxon>
        <taxon>Streptophyta</taxon>
        <taxon>Embryophyta</taxon>
        <taxon>Tracheophyta</taxon>
        <taxon>Spermatophyta</taxon>
        <taxon>Magnoliopsida</taxon>
        <taxon>eudicotyledons</taxon>
        <taxon>Gunneridae</taxon>
        <taxon>Pentapetalae</taxon>
        <taxon>rosids</taxon>
        <taxon>Vitales</taxon>
        <taxon>Vitaceae</taxon>
        <taxon>Viteae</taxon>
        <taxon>Vitis</taxon>
    </lineage>
</organism>
<feature type="chain" id="PRO_5019304749" evidence="2">
    <location>
        <begin position="18"/>
        <end position="108"/>
    </location>
</feature>
<feature type="signal peptide" evidence="2">
    <location>
        <begin position="1"/>
        <end position="17"/>
    </location>
</feature>
<name>A0A438K9I8_VITVI</name>
<dbReference type="Proteomes" id="UP000288805">
    <property type="component" value="Unassembled WGS sequence"/>
</dbReference>
<evidence type="ECO:0000313" key="4">
    <source>
        <dbReference type="Proteomes" id="UP000288805"/>
    </source>
</evidence>
<sequence>MEWWSLEMMLLLSGLLPNPNLETAVLSITLDTAGTVWRIPCGLGTVRGCGWQKIGAFINLGSYYLVGIPSAILLAFVFHNGDKGLWWGIICALIVRLNALSSHHHPEN</sequence>
<proteinExistence type="predicted"/>
<evidence type="ECO:0000313" key="3">
    <source>
        <dbReference type="EMBL" id="RVX17864.1"/>
    </source>
</evidence>
<keyword evidence="1" id="KW-0812">Transmembrane</keyword>
<accession>A0A438K9I8</accession>
<dbReference type="EMBL" id="QGNW01000012">
    <property type="protein sequence ID" value="RVX17864.1"/>
    <property type="molecule type" value="Genomic_DNA"/>
</dbReference>
<comment type="caution">
    <text evidence="3">The sequence shown here is derived from an EMBL/GenBank/DDBJ whole genome shotgun (WGS) entry which is preliminary data.</text>
</comment>
<dbReference type="PANTHER" id="PTHR11206">
    <property type="entry name" value="MULTIDRUG RESISTANCE PROTEIN"/>
    <property type="match status" value="1"/>
</dbReference>
<evidence type="ECO:0000256" key="1">
    <source>
        <dbReference type="SAM" id="Phobius"/>
    </source>
</evidence>
<evidence type="ECO:0000256" key="2">
    <source>
        <dbReference type="SAM" id="SignalP"/>
    </source>
</evidence>
<keyword evidence="1" id="KW-0472">Membrane</keyword>
<gene>
    <name evidence="3" type="primary">DTX16_6</name>
    <name evidence="3" type="ORF">CK203_004345</name>
</gene>
<keyword evidence="2" id="KW-0732">Signal</keyword>
<reference evidence="3 4" key="1">
    <citation type="journal article" date="2018" name="PLoS Genet.">
        <title>Population sequencing reveals clonal diversity and ancestral inbreeding in the grapevine cultivar Chardonnay.</title>
        <authorList>
            <person name="Roach M.J."/>
            <person name="Johnson D.L."/>
            <person name="Bohlmann J."/>
            <person name="van Vuuren H.J."/>
            <person name="Jones S.J."/>
            <person name="Pretorius I.S."/>
            <person name="Schmidt S.A."/>
            <person name="Borneman A.R."/>
        </authorList>
    </citation>
    <scope>NUCLEOTIDE SEQUENCE [LARGE SCALE GENOMIC DNA]</scope>
    <source>
        <strain evidence="4">cv. Chardonnay</strain>
        <tissue evidence="3">Leaf</tissue>
    </source>
</reference>
<keyword evidence="1" id="KW-1133">Transmembrane helix</keyword>
<dbReference type="AlphaFoldDB" id="A0A438K9I8"/>